<protein>
    <submittedName>
        <fullName evidence="1">Uncharacterized protein</fullName>
    </submittedName>
</protein>
<proteinExistence type="predicted"/>
<reference evidence="1 2" key="1">
    <citation type="submission" date="2019-11" db="EMBL/GenBank/DDBJ databases">
        <authorList>
            <person name="Jiao W.-B."/>
            <person name="Schneeberger K."/>
        </authorList>
    </citation>
    <scope>NUCLEOTIDE SEQUENCE [LARGE SCALE GENOMIC DNA]</scope>
    <source>
        <strain evidence="2">cv. An-1</strain>
    </source>
</reference>
<dbReference type="AlphaFoldDB" id="A0A654ESS3"/>
<gene>
    <name evidence="1" type="ORF">AN1_LOCUS7819</name>
</gene>
<evidence type="ECO:0000313" key="1">
    <source>
        <dbReference type="EMBL" id="VYS52357.1"/>
    </source>
</evidence>
<organism evidence="1 2">
    <name type="scientific">Arabidopsis thaliana</name>
    <name type="common">Mouse-ear cress</name>
    <dbReference type="NCBI Taxonomy" id="3702"/>
    <lineage>
        <taxon>Eukaryota</taxon>
        <taxon>Viridiplantae</taxon>
        <taxon>Streptophyta</taxon>
        <taxon>Embryophyta</taxon>
        <taxon>Tracheophyta</taxon>
        <taxon>Spermatophyta</taxon>
        <taxon>Magnoliopsida</taxon>
        <taxon>eudicotyledons</taxon>
        <taxon>Gunneridae</taxon>
        <taxon>Pentapetalae</taxon>
        <taxon>rosids</taxon>
        <taxon>malvids</taxon>
        <taxon>Brassicales</taxon>
        <taxon>Brassicaceae</taxon>
        <taxon>Camelineae</taxon>
        <taxon>Arabidopsis</taxon>
    </lineage>
</organism>
<accession>A0A654ESS3</accession>
<dbReference type="EMBL" id="CACRSJ010000105">
    <property type="protein sequence ID" value="VYS52357.1"/>
    <property type="molecule type" value="Genomic_DNA"/>
</dbReference>
<dbReference type="Proteomes" id="UP000426265">
    <property type="component" value="Unassembled WGS sequence"/>
</dbReference>
<name>A0A654ESS3_ARATH</name>
<evidence type="ECO:0000313" key="2">
    <source>
        <dbReference type="Proteomes" id="UP000426265"/>
    </source>
</evidence>
<sequence length="87" mass="10131">MCQTRFTYVASRFPLIKFPVIMDMRPLPSKPYGHGTLVSLQNTFEETSTSKILWTWNFGFFTKPRLIESSVIMDLFVETSTSKTLWT</sequence>